<feature type="region of interest" description="Disordered" evidence="1">
    <location>
        <begin position="1"/>
        <end position="42"/>
    </location>
</feature>
<feature type="compositionally biased region" description="Polar residues" evidence="1">
    <location>
        <begin position="31"/>
        <end position="42"/>
    </location>
</feature>
<dbReference type="RefSeq" id="WP_272867392.1">
    <property type="nucleotide sequence ID" value="NZ_FMAU01000001.1"/>
</dbReference>
<keyword evidence="3" id="KW-1185">Reference proteome</keyword>
<protein>
    <submittedName>
        <fullName evidence="2">Uncharacterized protein</fullName>
    </submittedName>
</protein>
<dbReference type="EMBL" id="FMAU01000001">
    <property type="protein sequence ID" value="SCB75666.1"/>
    <property type="molecule type" value="Genomic_DNA"/>
</dbReference>
<name>A0A1C3YZW9_9BACI</name>
<gene>
    <name evidence="2" type="ORF">GA0061094_0302</name>
</gene>
<organism evidence="2 3">
    <name type="scientific">[Bacillus] enclensis</name>
    <dbReference type="NCBI Taxonomy" id="1402860"/>
    <lineage>
        <taxon>Bacteria</taxon>
        <taxon>Bacillati</taxon>
        <taxon>Bacillota</taxon>
        <taxon>Bacilli</taxon>
        <taxon>Bacillales</taxon>
        <taxon>Bacillaceae</taxon>
        <taxon>Rossellomorea</taxon>
    </lineage>
</organism>
<sequence length="42" mass="4871">MADKKKEDRTLKNEEKNDRNNENAKAAATLKQETPRINTENL</sequence>
<proteinExistence type="predicted"/>
<accession>A0A1C3YZW9</accession>
<evidence type="ECO:0000313" key="3">
    <source>
        <dbReference type="Proteomes" id="UP000181997"/>
    </source>
</evidence>
<reference evidence="3" key="1">
    <citation type="submission" date="2016-08" db="EMBL/GenBank/DDBJ databases">
        <authorList>
            <person name="Varghese N."/>
            <person name="Submissions Spin"/>
        </authorList>
    </citation>
    <scope>NUCLEOTIDE SEQUENCE [LARGE SCALE GENOMIC DNA]</scope>
    <source>
        <strain evidence="3">SGD-1123</strain>
    </source>
</reference>
<dbReference type="Proteomes" id="UP000181997">
    <property type="component" value="Unassembled WGS sequence"/>
</dbReference>
<dbReference type="AlphaFoldDB" id="A0A1C3YZW9"/>
<feature type="compositionally biased region" description="Basic and acidic residues" evidence="1">
    <location>
        <begin position="1"/>
        <end position="22"/>
    </location>
</feature>
<evidence type="ECO:0000313" key="2">
    <source>
        <dbReference type="EMBL" id="SCB75666.1"/>
    </source>
</evidence>
<evidence type="ECO:0000256" key="1">
    <source>
        <dbReference type="SAM" id="MobiDB-lite"/>
    </source>
</evidence>